<keyword evidence="1" id="KW-0732">Signal</keyword>
<gene>
    <name evidence="2" type="ORF">GCM10010971_20790</name>
</gene>
<name>A0ABQ2PLL7_9NEIS</name>
<organism evidence="2 3">
    <name type="scientific">Silvimonas amylolytica</name>
    <dbReference type="NCBI Taxonomy" id="449663"/>
    <lineage>
        <taxon>Bacteria</taxon>
        <taxon>Pseudomonadati</taxon>
        <taxon>Pseudomonadota</taxon>
        <taxon>Betaproteobacteria</taxon>
        <taxon>Neisseriales</taxon>
        <taxon>Chitinibacteraceae</taxon>
        <taxon>Silvimonas</taxon>
    </lineage>
</organism>
<evidence type="ECO:0008006" key="4">
    <source>
        <dbReference type="Google" id="ProtNLM"/>
    </source>
</evidence>
<reference evidence="3" key="1">
    <citation type="journal article" date="2019" name="Int. J. Syst. Evol. Microbiol.">
        <title>The Global Catalogue of Microorganisms (GCM) 10K type strain sequencing project: providing services to taxonomists for standard genome sequencing and annotation.</title>
        <authorList>
            <consortium name="The Broad Institute Genomics Platform"/>
            <consortium name="The Broad Institute Genome Sequencing Center for Infectious Disease"/>
            <person name="Wu L."/>
            <person name="Ma J."/>
        </authorList>
    </citation>
    <scope>NUCLEOTIDE SEQUENCE [LARGE SCALE GENOMIC DNA]</scope>
    <source>
        <strain evidence="3">CGMCC 1.8860</strain>
    </source>
</reference>
<dbReference type="Proteomes" id="UP000621859">
    <property type="component" value="Unassembled WGS sequence"/>
</dbReference>
<evidence type="ECO:0000313" key="2">
    <source>
        <dbReference type="EMBL" id="GGP26260.1"/>
    </source>
</evidence>
<dbReference type="InterPro" id="IPR021267">
    <property type="entry name" value="DUF2844"/>
</dbReference>
<dbReference type="EMBL" id="BMLY01000003">
    <property type="protein sequence ID" value="GGP26260.1"/>
    <property type="molecule type" value="Genomic_DNA"/>
</dbReference>
<proteinExistence type="predicted"/>
<comment type="caution">
    <text evidence="2">The sequence shown here is derived from an EMBL/GenBank/DDBJ whole genome shotgun (WGS) entry which is preliminary data.</text>
</comment>
<dbReference type="RefSeq" id="WP_188692899.1">
    <property type="nucleotide sequence ID" value="NZ_BMLY01000003.1"/>
</dbReference>
<sequence>MITRTGFIKRAGVVLMAVPCFAHAVLGGAPTTTSSAQTALKASVKAAQSSTSSSTAFSVNTLQTSLGTTINEYVGTDGKVFAVSWSGPQMPDLRVLLGTYFPQLSDNATTHHAGHTSSLVNTSDLVVQSGGKPLAYHGRAWVPAMLPSGVTTDQIQ</sequence>
<dbReference type="Pfam" id="PF11005">
    <property type="entry name" value="DUF2844"/>
    <property type="match status" value="1"/>
</dbReference>
<evidence type="ECO:0000256" key="1">
    <source>
        <dbReference type="SAM" id="SignalP"/>
    </source>
</evidence>
<evidence type="ECO:0000313" key="3">
    <source>
        <dbReference type="Proteomes" id="UP000621859"/>
    </source>
</evidence>
<protein>
    <recommendedName>
        <fullName evidence="4">DUF2844 domain-containing protein</fullName>
    </recommendedName>
</protein>
<keyword evidence="3" id="KW-1185">Reference proteome</keyword>
<feature type="chain" id="PRO_5045867955" description="DUF2844 domain-containing protein" evidence="1">
    <location>
        <begin position="25"/>
        <end position="156"/>
    </location>
</feature>
<feature type="signal peptide" evidence="1">
    <location>
        <begin position="1"/>
        <end position="24"/>
    </location>
</feature>
<accession>A0ABQ2PLL7</accession>